<sequence>MPLATLINEHGPNFPYEWLLMDKDRPRFGRVLETKDRHAMYPFPRTKERKGDKGVFSSSLFLSLLVASQAEAKEFFLELFDDAQEIEGSWLLSFSIPVDDLALTVL</sequence>
<accession>A0AAV6MYZ3</accession>
<gene>
    <name evidence="1" type="ORF">SDJN03_17096</name>
</gene>
<organism evidence="1 2">
    <name type="scientific">Cucurbita argyrosperma subsp. sororia</name>
    <dbReference type="NCBI Taxonomy" id="37648"/>
    <lineage>
        <taxon>Eukaryota</taxon>
        <taxon>Viridiplantae</taxon>
        <taxon>Streptophyta</taxon>
        <taxon>Embryophyta</taxon>
        <taxon>Tracheophyta</taxon>
        <taxon>Spermatophyta</taxon>
        <taxon>Magnoliopsida</taxon>
        <taxon>eudicotyledons</taxon>
        <taxon>Gunneridae</taxon>
        <taxon>Pentapetalae</taxon>
        <taxon>rosids</taxon>
        <taxon>fabids</taxon>
        <taxon>Cucurbitales</taxon>
        <taxon>Cucurbitaceae</taxon>
        <taxon>Cucurbiteae</taxon>
        <taxon>Cucurbita</taxon>
    </lineage>
</organism>
<evidence type="ECO:0000313" key="1">
    <source>
        <dbReference type="EMBL" id="KAG6588531.1"/>
    </source>
</evidence>
<protein>
    <submittedName>
        <fullName evidence="1">Uncharacterized protein</fullName>
    </submittedName>
</protein>
<feature type="non-terminal residue" evidence="1">
    <location>
        <position position="1"/>
    </location>
</feature>
<reference evidence="1 2" key="1">
    <citation type="journal article" date="2021" name="Hortic Res">
        <title>The domestication of Cucurbita argyrosperma as revealed by the genome of its wild relative.</title>
        <authorList>
            <person name="Barrera-Redondo J."/>
            <person name="Sanchez-de la Vega G."/>
            <person name="Aguirre-Liguori J.A."/>
            <person name="Castellanos-Morales G."/>
            <person name="Gutierrez-Guerrero Y.T."/>
            <person name="Aguirre-Dugua X."/>
            <person name="Aguirre-Planter E."/>
            <person name="Tenaillon M.I."/>
            <person name="Lira-Saade R."/>
            <person name="Eguiarte L.E."/>
        </authorList>
    </citation>
    <scope>NUCLEOTIDE SEQUENCE [LARGE SCALE GENOMIC DNA]</scope>
    <source>
        <strain evidence="1">JBR-2021</strain>
    </source>
</reference>
<keyword evidence="2" id="KW-1185">Reference proteome</keyword>
<evidence type="ECO:0000313" key="2">
    <source>
        <dbReference type="Proteomes" id="UP000685013"/>
    </source>
</evidence>
<proteinExistence type="predicted"/>
<dbReference type="AlphaFoldDB" id="A0AAV6MYZ3"/>
<comment type="caution">
    <text evidence="1">The sequence shown here is derived from an EMBL/GenBank/DDBJ whole genome shotgun (WGS) entry which is preliminary data.</text>
</comment>
<dbReference type="Proteomes" id="UP000685013">
    <property type="component" value="Chromosome 11"/>
</dbReference>
<name>A0AAV6MYZ3_9ROSI</name>
<dbReference type="EMBL" id="JAGKQH010000011">
    <property type="protein sequence ID" value="KAG6588531.1"/>
    <property type="molecule type" value="Genomic_DNA"/>
</dbReference>